<accession>A0A2W5NFC1</accession>
<gene>
    <name evidence="1" type="ORF">DI556_11525</name>
</gene>
<reference evidence="1 2" key="1">
    <citation type="submission" date="2017-08" db="EMBL/GenBank/DDBJ databases">
        <title>Infants hospitalized years apart are colonized by the same room-sourced microbial strains.</title>
        <authorList>
            <person name="Brooks B."/>
            <person name="Olm M.R."/>
            <person name="Firek B.A."/>
            <person name="Baker R."/>
            <person name="Thomas B.C."/>
            <person name="Morowitz M.J."/>
            <person name="Banfield J.F."/>
        </authorList>
    </citation>
    <scope>NUCLEOTIDE SEQUENCE [LARGE SCALE GENOMIC DNA]</scope>
    <source>
        <strain evidence="1">S2_005_002_R2_34</strain>
    </source>
</reference>
<comment type="caution">
    <text evidence="1">The sequence shown here is derived from an EMBL/GenBank/DDBJ whole genome shotgun (WGS) entry which is preliminary data.</text>
</comment>
<organism evidence="1 2">
    <name type="scientific">Rhodovulum sulfidophilum</name>
    <name type="common">Rhodobacter sulfidophilus</name>
    <dbReference type="NCBI Taxonomy" id="35806"/>
    <lineage>
        <taxon>Bacteria</taxon>
        <taxon>Pseudomonadati</taxon>
        <taxon>Pseudomonadota</taxon>
        <taxon>Alphaproteobacteria</taxon>
        <taxon>Rhodobacterales</taxon>
        <taxon>Paracoccaceae</taxon>
        <taxon>Rhodovulum</taxon>
    </lineage>
</organism>
<name>A0A2W5NFC1_RHOSU</name>
<sequence>MPQLIEQAADNPEFPRVIDLARLRDAPEFAFDITPSPAESEAIARLMDARAVRKLRFAGKLTALAKGGWELDAALGATVVQSCVVSLDPVTSRVDQRVRRLYLPDAPRGTDVILSEDDDEDVEPLPDRLDLGLVAVEALALALPAYPRKEGASLAAMGYGEEVEVVKPFAALAALRDKLDDGS</sequence>
<protein>
    <recommendedName>
        <fullName evidence="3">DUF177 domain-containing protein</fullName>
    </recommendedName>
</protein>
<proteinExistence type="predicted"/>
<dbReference type="Pfam" id="PF02620">
    <property type="entry name" value="YceD"/>
    <property type="match status" value="1"/>
</dbReference>
<evidence type="ECO:0008006" key="3">
    <source>
        <dbReference type="Google" id="ProtNLM"/>
    </source>
</evidence>
<dbReference type="Proteomes" id="UP000249185">
    <property type="component" value="Unassembled WGS sequence"/>
</dbReference>
<dbReference type="InterPro" id="IPR003772">
    <property type="entry name" value="YceD"/>
</dbReference>
<dbReference type="EMBL" id="QFPW01000007">
    <property type="protein sequence ID" value="PZQ49485.1"/>
    <property type="molecule type" value="Genomic_DNA"/>
</dbReference>
<evidence type="ECO:0000313" key="2">
    <source>
        <dbReference type="Proteomes" id="UP000249185"/>
    </source>
</evidence>
<dbReference type="AlphaFoldDB" id="A0A2W5NFC1"/>
<evidence type="ECO:0000313" key="1">
    <source>
        <dbReference type="EMBL" id="PZQ49485.1"/>
    </source>
</evidence>